<feature type="repeat" description="WD" evidence="3">
    <location>
        <begin position="239"/>
        <end position="273"/>
    </location>
</feature>
<evidence type="ECO:0000313" key="4">
    <source>
        <dbReference type="EMBL" id="CDF89145.1"/>
    </source>
</evidence>
<dbReference type="Pfam" id="PF00400">
    <property type="entry name" value="WD40"/>
    <property type="match status" value="1"/>
</dbReference>
<dbReference type="SUPFAM" id="SSF50978">
    <property type="entry name" value="WD40 repeat-like"/>
    <property type="match status" value="1"/>
</dbReference>
<reference evidence="5" key="1">
    <citation type="journal article" date="2013" name="Genome Announc.">
        <title>Genome sequence of the food spoilage yeast Zygosaccharomyces bailii CLIB 213(T).</title>
        <authorList>
            <person name="Galeote V."/>
            <person name="Bigey F."/>
            <person name="Devillers H."/>
            <person name="Neuveglise C."/>
            <person name="Dequin S."/>
        </authorList>
    </citation>
    <scope>NUCLEOTIDE SEQUENCE [LARGE SCALE GENOMIC DNA]</scope>
    <source>
        <strain evidence="5">CLIB 213 / ATCC 58445 / CBS 680 / CCRC 21525 / NBRC 1098 / NCYC 1416 / NRRL Y-2227</strain>
    </source>
</reference>
<keyword evidence="1 3" id="KW-0853">WD repeat</keyword>
<dbReference type="Gene3D" id="2.130.10.10">
    <property type="entry name" value="YVTN repeat-like/Quinoprotein amine dehydrogenase"/>
    <property type="match status" value="1"/>
</dbReference>
<dbReference type="PANTHER" id="PTHR10971">
    <property type="entry name" value="MRNA EXPORT FACTOR AND BUB3"/>
    <property type="match status" value="1"/>
</dbReference>
<gene>
    <name evidence="4" type="ORF">BN860_10220g</name>
</gene>
<evidence type="ECO:0000256" key="1">
    <source>
        <dbReference type="ARBA" id="ARBA00022574"/>
    </source>
</evidence>
<dbReference type="PROSITE" id="PS50082">
    <property type="entry name" value="WD_REPEATS_2"/>
    <property type="match status" value="1"/>
</dbReference>
<dbReference type="InterPro" id="IPR036322">
    <property type="entry name" value="WD40_repeat_dom_sf"/>
</dbReference>
<dbReference type="AlphaFoldDB" id="A0A8J2X7G0"/>
<evidence type="ECO:0000313" key="5">
    <source>
        <dbReference type="Proteomes" id="UP000019375"/>
    </source>
</evidence>
<dbReference type="SMART" id="SM00320">
    <property type="entry name" value="WD40"/>
    <property type="match status" value="4"/>
</dbReference>
<proteinExistence type="predicted"/>
<accession>A0A8J2X7G0</accession>
<protein>
    <submittedName>
        <fullName evidence="4">ZYBA0S03-10220g1_1</fullName>
    </submittedName>
</protein>
<keyword evidence="5" id="KW-1185">Reference proteome</keyword>
<keyword evidence="2" id="KW-0677">Repeat</keyword>
<dbReference type="InterPro" id="IPR015943">
    <property type="entry name" value="WD40/YVTN_repeat-like_dom_sf"/>
</dbReference>
<dbReference type="EMBL" id="HG316456">
    <property type="protein sequence ID" value="CDF89145.1"/>
    <property type="molecule type" value="Genomic_DNA"/>
</dbReference>
<organism evidence="4 5">
    <name type="scientific">Zygosaccharomyces bailii (strain CLIB 213 / ATCC 58445 / CBS 680 / BCRC 21525 / NBRC 1098 / NCYC 1416 / NRRL Y-2227)</name>
    <dbReference type="NCBI Taxonomy" id="1333698"/>
    <lineage>
        <taxon>Eukaryota</taxon>
        <taxon>Fungi</taxon>
        <taxon>Dikarya</taxon>
        <taxon>Ascomycota</taxon>
        <taxon>Saccharomycotina</taxon>
        <taxon>Saccharomycetes</taxon>
        <taxon>Saccharomycetales</taxon>
        <taxon>Saccharomycetaceae</taxon>
        <taxon>Zygosaccharomyces</taxon>
    </lineage>
</organism>
<dbReference type="Proteomes" id="UP000019375">
    <property type="component" value="Unassembled WGS sequence"/>
</dbReference>
<sequence length="324" mass="36110">MAVVHETIEVDKVASDYLSDVVILSELSQLAVTAWDGSLSIYDYSDKKVQLNTTLRHQFPLLCCVACGDRGEHIYCGGVQGEVLLANRASSKFQVVRNNTATLGVTSMCCYRNTVICGSWDGLLQVVDRESNEIVFKMQLNDKILSMDSNNERLVVATARNKVFWWSLPLGKDSSFGNEVESGLKFQTRRIKLTPQGDGYVSSSLDGRVAVQYFQDEQRKFAFRCHRMNLADTNFVFPVNGLAFLPNSTVLYTGGADGCVLCWNLATRKKVDQLPKFNENSVVQLACNNEILCVATSDDSFKTCAVVNEDTELQPSRLYVVFLN</sequence>
<dbReference type="InterPro" id="IPR001680">
    <property type="entry name" value="WD40_rpt"/>
</dbReference>
<evidence type="ECO:0000256" key="3">
    <source>
        <dbReference type="PROSITE-ProRule" id="PRU00221"/>
    </source>
</evidence>
<evidence type="ECO:0000256" key="2">
    <source>
        <dbReference type="ARBA" id="ARBA00022737"/>
    </source>
</evidence>
<dbReference type="OrthoDB" id="10262475at2759"/>
<name>A0A8J2X7G0_ZYGB2</name>